<accession>A0ABW6JZY7</accession>
<name>A0ABW6JZY7_9BACI</name>
<gene>
    <name evidence="2" type="ORF">ACFYKT_13795</name>
</gene>
<proteinExistence type="predicted"/>
<keyword evidence="3" id="KW-1185">Reference proteome</keyword>
<sequence length="60" mass="6456">MSKEERERLQAKEQQKNPTGVLNSAITRAMTGSPDGGCLVNLLSIIIIVGIIILFKACAN</sequence>
<feature type="transmembrane region" description="Helical" evidence="1">
    <location>
        <begin position="39"/>
        <end position="59"/>
    </location>
</feature>
<keyword evidence="1" id="KW-1133">Transmembrane helix</keyword>
<dbReference type="RefSeq" id="WP_389220550.1">
    <property type="nucleotide sequence ID" value="NZ_JBIACJ010000007.1"/>
</dbReference>
<keyword evidence="1" id="KW-0812">Transmembrane</keyword>
<protein>
    <recommendedName>
        <fullName evidence="4">Phage capsid protein</fullName>
    </recommendedName>
</protein>
<comment type="caution">
    <text evidence="2">The sequence shown here is derived from an EMBL/GenBank/DDBJ whole genome shotgun (WGS) entry which is preliminary data.</text>
</comment>
<dbReference type="Proteomes" id="UP001601058">
    <property type="component" value="Unassembled WGS sequence"/>
</dbReference>
<organism evidence="2 3">
    <name type="scientific">Cytobacillus mangrovibacter</name>
    <dbReference type="NCBI Taxonomy" id="3299024"/>
    <lineage>
        <taxon>Bacteria</taxon>
        <taxon>Bacillati</taxon>
        <taxon>Bacillota</taxon>
        <taxon>Bacilli</taxon>
        <taxon>Bacillales</taxon>
        <taxon>Bacillaceae</taxon>
        <taxon>Cytobacillus</taxon>
    </lineage>
</organism>
<reference evidence="2 3" key="1">
    <citation type="submission" date="2024-08" db="EMBL/GenBank/DDBJ databases">
        <title>Two novel Cytobacillus novel species.</title>
        <authorList>
            <person name="Liu G."/>
        </authorList>
    </citation>
    <scope>NUCLEOTIDE SEQUENCE [LARGE SCALE GENOMIC DNA]</scope>
    <source>
        <strain evidence="2 3">FJAT-53684</strain>
    </source>
</reference>
<evidence type="ECO:0000313" key="2">
    <source>
        <dbReference type="EMBL" id="MFE8697411.1"/>
    </source>
</evidence>
<evidence type="ECO:0000256" key="1">
    <source>
        <dbReference type="SAM" id="Phobius"/>
    </source>
</evidence>
<keyword evidence="1" id="KW-0472">Membrane</keyword>
<evidence type="ECO:0008006" key="4">
    <source>
        <dbReference type="Google" id="ProtNLM"/>
    </source>
</evidence>
<dbReference type="EMBL" id="JBIACJ010000007">
    <property type="protein sequence ID" value="MFE8697411.1"/>
    <property type="molecule type" value="Genomic_DNA"/>
</dbReference>
<evidence type="ECO:0000313" key="3">
    <source>
        <dbReference type="Proteomes" id="UP001601058"/>
    </source>
</evidence>